<organism evidence="2 3">
    <name type="scientific">Plastoroseomonas hellenica</name>
    <dbReference type="NCBI Taxonomy" id="2687306"/>
    <lineage>
        <taxon>Bacteria</taxon>
        <taxon>Pseudomonadati</taxon>
        <taxon>Pseudomonadota</taxon>
        <taxon>Alphaproteobacteria</taxon>
        <taxon>Acetobacterales</taxon>
        <taxon>Acetobacteraceae</taxon>
        <taxon>Plastoroseomonas</taxon>
    </lineage>
</organism>
<dbReference type="EMBL" id="JAAGBB010000068">
    <property type="protein sequence ID" value="MBR0668757.1"/>
    <property type="molecule type" value="Genomic_DNA"/>
</dbReference>
<feature type="transmembrane region" description="Helical" evidence="1">
    <location>
        <begin position="34"/>
        <end position="57"/>
    </location>
</feature>
<keyword evidence="1" id="KW-1133">Transmembrane helix</keyword>
<name>A0ABS5F881_9PROT</name>
<keyword evidence="3" id="KW-1185">Reference proteome</keyword>
<keyword evidence="1" id="KW-0472">Membrane</keyword>
<accession>A0ABS5F881</accession>
<reference evidence="3" key="1">
    <citation type="journal article" date="2021" name="Syst. Appl. Microbiol.">
        <title>Roseomonas hellenica sp. nov., isolated from roots of wild-growing Alkanna tinctoria.</title>
        <authorList>
            <person name="Rat A."/>
            <person name="Naranjo H.D."/>
            <person name="Lebbe L."/>
            <person name="Cnockaert M."/>
            <person name="Krigas N."/>
            <person name="Grigoriadou K."/>
            <person name="Maloupa E."/>
            <person name="Willems A."/>
        </authorList>
    </citation>
    <scope>NUCLEOTIDE SEQUENCE [LARGE SCALE GENOMIC DNA]</scope>
    <source>
        <strain evidence="3">LMG 31523</strain>
    </source>
</reference>
<dbReference type="RefSeq" id="WP_211856732.1">
    <property type="nucleotide sequence ID" value="NZ_JAAGBB010000068.1"/>
</dbReference>
<protein>
    <submittedName>
        <fullName evidence="2">Uncharacterized protein</fullName>
    </submittedName>
</protein>
<evidence type="ECO:0000256" key="1">
    <source>
        <dbReference type="SAM" id="Phobius"/>
    </source>
</evidence>
<proteinExistence type="predicted"/>
<gene>
    <name evidence="2" type="ORF">GXW71_30690</name>
</gene>
<evidence type="ECO:0000313" key="2">
    <source>
        <dbReference type="EMBL" id="MBR0668757.1"/>
    </source>
</evidence>
<sequence length="61" mass="5938">MWSIQSLSVIAALAAICAFGTALGSLALGLGLIAMLAAPVLGVLSLASGLGAAMLALREAR</sequence>
<comment type="caution">
    <text evidence="2">The sequence shown here is derived from an EMBL/GenBank/DDBJ whole genome shotgun (WGS) entry which is preliminary data.</text>
</comment>
<keyword evidence="1" id="KW-0812">Transmembrane</keyword>
<dbReference type="Proteomes" id="UP001196870">
    <property type="component" value="Unassembled WGS sequence"/>
</dbReference>
<evidence type="ECO:0000313" key="3">
    <source>
        <dbReference type="Proteomes" id="UP001196870"/>
    </source>
</evidence>